<name>A0A8S0W3K7_CYCAE</name>
<keyword evidence="3" id="KW-1185">Reference proteome</keyword>
<feature type="compositionally biased region" description="Basic and acidic residues" evidence="1">
    <location>
        <begin position="479"/>
        <end position="488"/>
    </location>
</feature>
<feature type="compositionally biased region" description="Acidic residues" evidence="1">
    <location>
        <begin position="658"/>
        <end position="667"/>
    </location>
</feature>
<feature type="compositionally biased region" description="Polar residues" evidence="1">
    <location>
        <begin position="163"/>
        <end position="177"/>
    </location>
</feature>
<feature type="compositionally biased region" description="Low complexity" evidence="1">
    <location>
        <begin position="48"/>
        <end position="58"/>
    </location>
</feature>
<feature type="compositionally biased region" description="Low complexity" evidence="1">
    <location>
        <begin position="397"/>
        <end position="415"/>
    </location>
</feature>
<dbReference type="EMBL" id="CACVBS010000031">
    <property type="protein sequence ID" value="CAA7261054.1"/>
    <property type="molecule type" value="Genomic_DNA"/>
</dbReference>
<feature type="region of interest" description="Disordered" evidence="1">
    <location>
        <begin position="390"/>
        <end position="419"/>
    </location>
</feature>
<organism evidence="2 3">
    <name type="scientific">Cyclocybe aegerita</name>
    <name type="common">Black poplar mushroom</name>
    <name type="synonym">Agrocybe aegerita</name>
    <dbReference type="NCBI Taxonomy" id="1973307"/>
    <lineage>
        <taxon>Eukaryota</taxon>
        <taxon>Fungi</taxon>
        <taxon>Dikarya</taxon>
        <taxon>Basidiomycota</taxon>
        <taxon>Agaricomycotina</taxon>
        <taxon>Agaricomycetes</taxon>
        <taxon>Agaricomycetidae</taxon>
        <taxon>Agaricales</taxon>
        <taxon>Agaricineae</taxon>
        <taxon>Bolbitiaceae</taxon>
        <taxon>Cyclocybe</taxon>
    </lineage>
</organism>
<feature type="compositionally biased region" description="Polar residues" evidence="1">
    <location>
        <begin position="203"/>
        <end position="215"/>
    </location>
</feature>
<feature type="compositionally biased region" description="Pro residues" evidence="1">
    <location>
        <begin position="723"/>
        <end position="735"/>
    </location>
</feature>
<feature type="region of interest" description="Disordered" evidence="1">
    <location>
        <begin position="347"/>
        <end position="372"/>
    </location>
</feature>
<reference evidence="2 3" key="1">
    <citation type="submission" date="2020-01" db="EMBL/GenBank/DDBJ databases">
        <authorList>
            <person name="Gupta K D."/>
        </authorList>
    </citation>
    <scope>NUCLEOTIDE SEQUENCE [LARGE SCALE GENOMIC DNA]</scope>
</reference>
<feature type="region of interest" description="Disordered" evidence="1">
    <location>
        <begin position="637"/>
        <end position="746"/>
    </location>
</feature>
<sequence>MPYLLPQTRSTFLVNPQAQDTRPATRQSPGASQSHFFSQQRTEGRSGSGRNSVRRQQGVTPASTMGSATSSYSAAMHHKSRPTCTVSLAHVSAVPSPSFSASSTPRSLQGIDADAVHIDTIAPQVQVQAEPANTIPAPPARRPSKKHLKKSVMSEINVIPFPTSAQTPSPIHTSPSPGTRRAFGARPLPTPPTPHALLRTTASRRTNTQGASATSGVLEHIELTPEHKPPSSSMSAPPRRRARKASASRPIVFARSVSGSSSSSSGCSQGSKSFTSSVSSSASSSGSGSEPSSPTSSVSSATSIEQEQSEEDKLMEVDFPPRPASPTPQAHLQDQHLQDRLHILDHQQPGRKRESSDPPAYSTLPPPYSDFPTEKKIEQEVVAPQQNVEIVAPKPSRPASSFIAPSSAPSASSSANTTRRIQRIPPSELRVLVQLYRTLVHGLEVRYRADSASSATIAASSYGAPSSVYDNGRGSSCTAKEKERERPARKVLGPRRTLVVPPTPSTSPIKPSSVRASISIPSSTASRFPLVEDDDDSPVLASPIPVMGSSTRNLHADRSPRRSPYVSPSSSPPPRSRPCTPTPPPKKEKRKSKEALAAALDVQDALLAIRLRGFLKAQGVQEGDLEVYVEETGVTVGGEGKTREERERDELGALIDEYAMDTEDEEDGKDKTKEVKHRREGPLVEDEDDVPVSSPPPPPLRRRPAPLLHPLSASTAPSQRLSSPPPQPPTSPTLPPGEHKPVVATPRMIALLTMRHRYTVAARRASEVRAKEREKEREAGLEREFGGKDKAVEGGAGKKGRKSGLRVVWVEEQEEEILVEDW</sequence>
<feature type="region of interest" description="Disordered" evidence="1">
    <location>
        <begin position="462"/>
        <end position="595"/>
    </location>
</feature>
<evidence type="ECO:0000313" key="2">
    <source>
        <dbReference type="EMBL" id="CAA7261054.1"/>
    </source>
</evidence>
<gene>
    <name evidence="2" type="ORF">AAE3_LOCUS3149</name>
</gene>
<feature type="compositionally biased region" description="Basic and acidic residues" evidence="1">
    <location>
        <begin position="219"/>
        <end position="229"/>
    </location>
</feature>
<feature type="region of interest" description="Disordered" evidence="1">
    <location>
        <begin position="762"/>
        <end position="803"/>
    </location>
</feature>
<protein>
    <submittedName>
        <fullName evidence="2">Uncharacterized protein</fullName>
    </submittedName>
</protein>
<feature type="compositionally biased region" description="Low complexity" evidence="1">
    <location>
        <begin position="506"/>
        <end position="523"/>
    </location>
</feature>
<feature type="compositionally biased region" description="Low complexity" evidence="1">
    <location>
        <begin position="247"/>
        <end position="303"/>
    </location>
</feature>
<comment type="caution">
    <text evidence="2">The sequence shown here is derived from an EMBL/GenBank/DDBJ whole genome shotgun (WGS) entry which is preliminary data.</text>
</comment>
<dbReference type="AlphaFoldDB" id="A0A8S0W3K7"/>
<dbReference type="Proteomes" id="UP000467700">
    <property type="component" value="Unassembled WGS sequence"/>
</dbReference>
<evidence type="ECO:0000313" key="3">
    <source>
        <dbReference type="Proteomes" id="UP000467700"/>
    </source>
</evidence>
<feature type="region of interest" description="Disordered" evidence="1">
    <location>
        <begin position="161"/>
        <end position="334"/>
    </location>
</feature>
<feature type="compositionally biased region" description="Polar residues" evidence="1">
    <location>
        <begin position="59"/>
        <end position="73"/>
    </location>
</feature>
<feature type="compositionally biased region" description="Basic and acidic residues" evidence="1">
    <location>
        <begin position="640"/>
        <end position="651"/>
    </location>
</feature>
<dbReference type="OrthoDB" id="10587542at2759"/>
<feature type="compositionally biased region" description="Pro residues" evidence="1">
    <location>
        <begin position="570"/>
        <end position="584"/>
    </location>
</feature>
<feature type="compositionally biased region" description="Polar residues" evidence="1">
    <location>
        <begin position="7"/>
        <end position="41"/>
    </location>
</feature>
<accession>A0A8S0W3K7</accession>
<proteinExistence type="predicted"/>
<feature type="region of interest" description="Disordered" evidence="1">
    <location>
        <begin position="1"/>
        <end position="79"/>
    </location>
</feature>
<evidence type="ECO:0000256" key="1">
    <source>
        <dbReference type="SAM" id="MobiDB-lite"/>
    </source>
</evidence>
<feature type="compositionally biased region" description="Basic and acidic residues" evidence="1">
    <location>
        <begin position="764"/>
        <end position="792"/>
    </location>
</feature>
<feature type="compositionally biased region" description="Low complexity" evidence="1">
    <location>
        <begin position="705"/>
        <end position="722"/>
    </location>
</feature>